<reference evidence="3" key="1">
    <citation type="journal article" date="2020" name="Cell">
        <title>Large-Scale Comparative Analyses of Tick Genomes Elucidate Their Genetic Diversity and Vector Capacities.</title>
        <authorList>
            <consortium name="Tick Genome and Microbiome Consortium (TIGMIC)"/>
            <person name="Jia N."/>
            <person name="Wang J."/>
            <person name="Shi W."/>
            <person name="Du L."/>
            <person name="Sun Y."/>
            <person name="Zhan W."/>
            <person name="Jiang J.F."/>
            <person name="Wang Q."/>
            <person name="Zhang B."/>
            <person name="Ji P."/>
            <person name="Bell-Sakyi L."/>
            <person name="Cui X.M."/>
            <person name="Yuan T.T."/>
            <person name="Jiang B.G."/>
            <person name="Yang W.F."/>
            <person name="Lam T.T."/>
            <person name="Chang Q.C."/>
            <person name="Ding S.J."/>
            <person name="Wang X.J."/>
            <person name="Zhu J.G."/>
            <person name="Ruan X.D."/>
            <person name="Zhao L."/>
            <person name="Wei J.T."/>
            <person name="Ye R.Z."/>
            <person name="Que T.C."/>
            <person name="Du C.H."/>
            <person name="Zhou Y.H."/>
            <person name="Cheng J.X."/>
            <person name="Dai P.F."/>
            <person name="Guo W.B."/>
            <person name="Han X.H."/>
            <person name="Huang E.J."/>
            <person name="Li L.F."/>
            <person name="Wei W."/>
            <person name="Gao Y.C."/>
            <person name="Liu J.Z."/>
            <person name="Shao H.Z."/>
            <person name="Wang X."/>
            <person name="Wang C.C."/>
            <person name="Yang T.C."/>
            <person name="Huo Q.B."/>
            <person name="Li W."/>
            <person name="Chen H.Y."/>
            <person name="Chen S.E."/>
            <person name="Zhou L.G."/>
            <person name="Ni X.B."/>
            <person name="Tian J.H."/>
            <person name="Sheng Y."/>
            <person name="Liu T."/>
            <person name="Pan Y.S."/>
            <person name="Xia L.Y."/>
            <person name="Li J."/>
            <person name="Zhao F."/>
            <person name="Cao W.C."/>
        </authorList>
    </citation>
    <scope>NUCLEOTIDE SEQUENCE</scope>
    <source>
        <strain evidence="3">Rmic-2018</strain>
    </source>
</reference>
<dbReference type="VEuPathDB" id="VectorBase:LOC119176869"/>
<dbReference type="Gene3D" id="3.40.390.10">
    <property type="entry name" value="Collagenase (Catalytic Domain)"/>
    <property type="match status" value="1"/>
</dbReference>
<dbReference type="OMA" id="MSAMRWR"/>
<protein>
    <submittedName>
        <fullName evidence="3">Uncharacterized protein</fullName>
    </submittedName>
</protein>
<dbReference type="AlphaFoldDB" id="A0A9J6DD66"/>
<gene>
    <name evidence="3" type="ORF">HPB51_023922</name>
</gene>
<dbReference type="InterPro" id="IPR042089">
    <property type="entry name" value="Peptidase_M13_dom_2"/>
</dbReference>
<dbReference type="Proteomes" id="UP000821866">
    <property type="component" value="Chromosome 8"/>
</dbReference>
<dbReference type="GO" id="GO:0004222">
    <property type="term" value="F:metalloendopeptidase activity"/>
    <property type="evidence" value="ECO:0007669"/>
    <property type="project" value="InterPro"/>
</dbReference>
<evidence type="ECO:0000256" key="2">
    <source>
        <dbReference type="SAM" id="Phobius"/>
    </source>
</evidence>
<feature type="transmembrane region" description="Helical" evidence="2">
    <location>
        <begin position="36"/>
        <end position="61"/>
    </location>
</feature>
<name>A0A9J6DD66_RHIMP</name>
<reference evidence="3" key="2">
    <citation type="submission" date="2021-09" db="EMBL/GenBank/DDBJ databases">
        <authorList>
            <person name="Jia N."/>
            <person name="Wang J."/>
            <person name="Shi W."/>
            <person name="Du L."/>
            <person name="Sun Y."/>
            <person name="Zhan W."/>
            <person name="Jiang J."/>
            <person name="Wang Q."/>
            <person name="Zhang B."/>
            <person name="Ji P."/>
            <person name="Sakyi L.B."/>
            <person name="Cui X."/>
            <person name="Yuan T."/>
            <person name="Jiang B."/>
            <person name="Yang W."/>
            <person name="Lam T.T.-Y."/>
            <person name="Chang Q."/>
            <person name="Ding S."/>
            <person name="Wang X."/>
            <person name="Zhu J."/>
            <person name="Ruan X."/>
            <person name="Zhao L."/>
            <person name="Wei J."/>
            <person name="Que T."/>
            <person name="Du C."/>
            <person name="Cheng J."/>
            <person name="Dai P."/>
            <person name="Han X."/>
            <person name="Huang E."/>
            <person name="Gao Y."/>
            <person name="Liu J."/>
            <person name="Shao H."/>
            <person name="Ye R."/>
            <person name="Li L."/>
            <person name="Wei W."/>
            <person name="Wang X."/>
            <person name="Wang C."/>
            <person name="Huo Q."/>
            <person name="Li W."/>
            <person name="Guo W."/>
            <person name="Chen H."/>
            <person name="Chen S."/>
            <person name="Zhou L."/>
            <person name="Zhou L."/>
            <person name="Ni X."/>
            <person name="Tian J."/>
            <person name="Zhou Y."/>
            <person name="Sheng Y."/>
            <person name="Liu T."/>
            <person name="Pan Y."/>
            <person name="Xia L."/>
            <person name="Li J."/>
            <person name="Zhao F."/>
            <person name="Cao W."/>
        </authorList>
    </citation>
    <scope>NUCLEOTIDE SEQUENCE</scope>
    <source>
        <strain evidence="3">Rmic-2018</strain>
        <tissue evidence="3">Larvae</tissue>
    </source>
</reference>
<keyword evidence="2" id="KW-0472">Membrane</keyword>
<dbReference type="Gene3D" id="1.10.1380.10">
    <property type="entry name" value="Neutral endopeptidase , domain2"/>
    <property type="match status" value="1"/>
</dbReference>
<keyword evidence="2" id="KW-1133">Transmembrane helix</keyword>
<comment type="caution">
    <text evidence="3">The sequence shown here is derived from an EMBL/GenBank/DDBJ whole genome shotgun (WGS) entry which is preliminary data.</text>
</comment>
<dbReference type="PROSITE" id="PS51885">
    <property type="entry name" value="NEPRILYSIN"/>
    <property type="match status" value="1"/>
</dbReference>
<evidence type="ECO:0000256" key="1">
    <source>
        <dbReference type="SAM" id="MobiDB-lite"/>
    </source>
</evidence>
<dbReference type="GO" id="GO:0016485">
    <property type="term" value="P:protein processing"/>
    <property type="evidence" value="ECO:0007669"/>
    <property type="project" value="TreeGrafter"/>
</dbReference>
<dbReference type="SUPFAM" id="SSF55486">
    <property type="entry name" value="Metalloproteases ('zincins'), catalytic domain"/>
    <property type="match status" value="1"/>
</dbReference>
<dbReference type="PANTHER" id="PTHR11733:SF241">
    <property type="entry name" value="GH26575P-RELATED"/>
    <property type="match status" value="1"/>
</dbReference>
<keyword evidence="2" id="KW-0812">Transmembrane</keyword>
<dbReference type="PANTHER" id="PTHR11733">
    <property type="entry name" value="ZINC METALLOPROTEASE FAMILY M13 NEPRILYSIN-RELATED"/>
    <property type="match status" value="1"/>
</dbReference>
<dbReference type="OrthoDB" id="6490143at2759"/>
<proteinExistence type="predicted"/>
<dbReference type="InterPro" id="IPR024079">
    <property type="entry name" value="MetalloPept_cat_dom_sf"/>
</dbReference>
<accession>A0A9J6DD66</accession>
<evidence type="ECO:0000313" key="3">
    <source>
        <dbReference type="EMBL" id="KAH8020039.1"/>
    </source>
</evidence>
<dbReference type="EMBL" id="JABSTU010000010">
    <property type="protein sequence ID" value="KAH8020039.1"/>
    <property type="molecule type" value="Genomic_DNA"/>
</dbReference>
<keyword evidence="4" id="KW-1185">Reference proteome</keyword>
<feature type="region of interest" description="Disordered" evidence="1">
    <location>
        <begin position="1"/>
        <end position="28"/>
    </location>
</feature>
<evidence type="ECO:0000313" key="4">
    <source>
        <dbReference type="Proteomes" id="UP000821866"/>
    </source>
</evidence>
<organism evidence="3 4">
    <name type="scientific">Rhipicephalus microplus</name>
    <name type="common">Cattle tick</name>
    <name type="synonym">Boophilus microplus</name>
    <dbReference type="NCBI Taxonomy" id="6941"/>
    <lineage>
        <taxon>Eukaryota</taxon>
        <taxon>Metazoa</taxon>
        <taxon>Ecdysozoa</taxon>
        <taxon>Arthropoda</taxon>
        <taxon>Chelicerata</taxon>
        <taxon>Arachnida</taxon>
        <taxon>Acari</taxon>
        <taxon>Parasitiformes</taxon>
        <taxon>Ixodida</taxon>
        <taxon>Ixodoidea</taxon>
        <taxon>Ixodidae</taxon>
        <taxon>Rhipicephalinae</taxon>
        <taxon>Rhipicephalus</taxon>
        <taxon>Boophilus</taxon>
    </lineage>
</organism>
<dbReference type="InterPro" id="IPR000718">
    <property type="entry name" value="Peptidase_M13"/>
</dbReference>
<sequence length="680" mass="77002">MHRSGLQDGSRDQVVVRPLPRSRPPANAKKRRTPLFWCRLLTASAVVAGATAACVTAYQMLLERDAEEPCTTDACRSDHSRLAAIVEPSKAPCDDFYGFVCSGATWQQGGGAMFIEVENENLRRLNASLIGYAITKSAHSFGRLATFYASCHNAFTGQHDLRTTIRSFLRNLGVSLREWLRAKTLEDLLDHAAYLSLHRSIPSFLWIRIEPSGLVFVQPALPLSIRLKAPVYSDILGLLRSFVNAFEEIRKQEERIFDLHVINVRLHAVPITDECIVVHARQALRFLTDQEMVVWLSKINKYLPTKSRLAPDSQIVIRNADFLGNLSRFLQVSHREVRNLYILMTLLEAVVEWEYARSKFSRSADVAFETVKYCAAMSQTLMSKLWTSFVTRTLVIRETNARAIRDVVATVTERFKDDFAAVTWQNEVGKVRTLQWMSAMRWRLPDERDFDEEAARASIAHVPEMSSSHFLNVGYLRLLTSTDTMDEDHAAEKPVVTYDYNRNTLTVTVGALVKPLYYSDGEIQLNMASLGFVVAFQLWNAVVRYATWEQQPPSSSLWVLEGDASCFIKGYRNLSEEPVSSDTFIKLELHNRVNALRTILGASSGFLDMSIKKPAPKWPQVTQLQFFFIRYCSMMCTKEVSGLYRNLYCDIPVSSTSHFRNAFQCSIKDTLGAKTSCGVS</sequence>
<dbReference type="GO" id="GO:0005886">
    <property type="term" value="C:plasma membrane"/>
    <property type="evidence" value="ECO:0007669"/>
    <property type="project" value="TreeGrafter"/>
</dbReference>